<dbReference type="AlphaFoldDB" id="A0A556MFR8"/>
<evidence type="ECO:0000256" key="1">
    <source>
        <dbReference type="SAM" id="SignalP"/>
    </source>
</evidence>
<comment type="caution">
    <text evidence="3">The sequence shown here is derived from an EMBL/GenBank/DDBJ whole genome shotgun (WGS) entry which is preliminary data.</text>
</comment>
<evidence type="ECO:0000313" key="4">
    <source>
        <dbReference type="Proteomes" id="UP000318733"/>
    </source>
</evidence>
<dbReference type="InterPro" id="IPR046232">
    <property type="entry name" value="DUF6265"/>
</dbReference>
<feature type="domain" description="DUF6265" evidence="2">
    <location>
        <begin position="34"/>
        <end position="146"/>
    </location>
</feature>
<organism evidence="3 4">
    <name type="scientific">Mucilaginibacter corticis</name>
    <dbReference type="NCBI Taxonomy" id="2597670"/>
    <lineage>
        <taxon>Bacteria</taxon>
        <taxon>Pseudomonadati</taxon>
        <taxon>Bacteroidota</taxon>
        <taxon>Sphingobacteriia</taxon>
        <taxon>Sphingobacteriales</taxon>
        <taxon>Sphingobacteriaceae</taxon>
        <taxon>Mucilaginibacter</taxon>
    </lineage>
</organism>
<sequence length="167" mass="18779">MKPVYFILLFFSSLLPVAVLAQDAPKGGSFADIKFIEGHWKATTAEGRAIEAVWLGADGDNMLGFMRMMNGAKADLYEMLAYEQSDQGLVSLVKHFRPGMLGQEEKDSPNRYVFVEASKDRAIFQNPGGDLRILYEKRSSNQFAIARGGQENGQWVFKDLFVFNRVK</sequence>
<dbReference type="RefSeq" id="WP_144249943.1">
    <property type="nucleotide sequence ID" value="NZ_VLPK01000004.1"/>
</dbReference>
<keyword evidence="4" id="KW-1185">Reference proteome</keyword>
<dbReference type="EMBL" id="VLPK01000004">
    <property type="protein sequence ID" value="TSJ38662.1"/>
    <property type="molecule type" value="Genomic_DNA"/>
</dbReference>
<dbReference type="Proteomes" id="UP000318733">
    <property type="component" value="Unassembled WGS sequence"/>
</dbReference>
<reference evidence="3 4" key="1">
    <citation type="submission" date="2019-07" db="EMBL/GenBank/DDBJ databases">
        <authorList>
            <person name="Huq M.A."/>
        </authorList>
    </citation>
    <scope>NUCLEOTIDE SEQUENCE [LARGE SCALE GENOMIC DNA]</scope>
    <source>
        <strain evidence="3 4">MAH-19</strain>
    </source>
</reference>
<name>A0A556MFR8_9SPHI</name>
<accession>A0A556MFR8</accession>
<dbReference type="Pfam" id="PF19780">
    <property type="entry name" value="DUF6265"/>
    <property type="match status" value="1"/>
</dbReference>
<gene>
    <name evidence="3" type="ORF">FO440_19335</name>
</gene>
<dbReference type="OrthoDB" id="7567258at2"/>
<keyword evidence="1" id="KW-0732">Signal</keyword>
<protein>
    <recommendedName>
        <fullName evidence="2">DUF6265 domain-containing protein</fullName>
    </recommendedName>
</protein>
<feature type="chain" id="PRO_5022224782" description="DUF6265 domain-containing protein" evidence="1">
    <location>
        <begin position="22"/>
        <end position="167"/>
    </location>
</feature>
<evidence type="ECO:0000313" key="3">
    <source>
        <dbReference type="EMBL" id="TSJ38662.1"/>
    </source>
</evidence>
<proteinExistence type="predicted"/>
<evidence type="ECO:0000259" key="2">
    <source>
        <dbReference type="Pfam" id="PF19780"/>
    </source>
</evidence>
<feature type="signal peptide" evidence="1">
    <location>
        <begin position="1"/>
        <end position="21"/>
    </location>
</feature>